<keyword evidence="2 4" id="KW-0238">DNA-binding</keyword>
<dbReference type="InterPro" id="IPR036271">
    <property type="entry name" value="Tet_transcr_reg_TetR-rel_C_sf"/>
</dbReference>
<comment type="caution">
    <text evidence="6">The sequence shown here is derived from an EMBL/GenBank/DDBJ whole genome shotgun (WGS) entry which is preliminary data.</text>
</comment>
<evidence type="ECO:0000256" key="1">
    <source>
        <dbReference type="ARBA" id="ARBA00023015"/>
    </source>
</evidence>
<dbReference type="GO" id="GO:0003677">
    <property type="term" value="F:DNA binding"/>
    <property type="evidence" value="ECO:0007669"/>
    <property type="project" value="UniProtKB-UniRule"/>
</dbReference>
<keyword evidence="3" id="KW-0804">Transcription</keyword>
<proteinExistence type="predicted"/>
<dbReference type="AlphaFoldDB" id="A0A318HED0"/>
<accession>A0A318HED0</accession>
<dbReference type="InterPro" id="IPR001647">
    <property type="entry name" value="HTH_TetR"/>
</dbReference>
<name>A0A318HED0_9MYCO</name>
<dbReference type="SUPFAM" id="SSF48498">
    <property type="entry name" value="Tetracyclin repressor-like, C-terminal domain"/>
    <property type="match status" value="1"/>
</dbReference>
<dbReference type="PANTHER" id="PTHR47506">
    <property type="entry name" value="TRANSCRIPTIONAL REGULATORY PROTEIN"/>
    <property type="match status" value="1"/>
</dbReference>
<feature type="domain" description="HTH tetR-type" evidence="5">
    <location>
        <begin position="9"/>
        <end position="69"/>
    </location>
</feature>
<evidence type="ECO:0000259" key="5">
    <source>
        <dbReference type="PROSITE" id="PS50977"/>
    </source>
</evidence>
<evidence type="ECO:0000256" key="2">
    <source>
        <dbReference type="ARBA" id="ARBA00023125"/>
    </source>
</evidence>
<organism evidence="6 7">
    <name type="scientific">Mycolicibacterium moriokaense</name>
    <dbReference type="NCBI Taxonomy" id="39691"/>
    <lineage>
        <taxon>Bacteria</taxon>
        <taxon>Bacillati</taxon>
        <taxon>Actinomycetota</taxon>
        <taxon>Actinomycetes</taxon>
        <taxon>Mycobacteriales</taxon>
        <taxon>Mycobacteriaceae</taxon>
        <taxon>Mycolicibacterium</taxon>
    </lineage>
</organism>
<reference evidence="6 7" key="2">
    <citation type="submission" date="2018-06" db="EMBL/GenBank/DDBJ databases">
        <title>Sequencing of bacterial isolates from soil warming experiment in Harvard Forest, Massachusetts, USA.</title>
        <authorList>
            <person name="Deangelis K.PhD."/>
        </authorList>
    </citation>
    <scope>NUCLEOTIDE SEQUENCE [LARGE SCALE GENOMIC DNA]</scope>
    <source>
        <strain evidence="6 7">GAS496</strain>
    </source>
</reference>
<dbReference type="Proteomes" id="UP000247781">
    <property type="component" value="Unassembled WGS sequence"/>
</dbReference>
<dbReference type="PRINTS" id="PR00455">
    <property type="entry name" value="HTHTETR"/>
</dbReference>
<evidence type="ECO:0000256" key="3">
    <source>
        <dbReference type="ARBA" id="ARBA00023163"/>
    </source>
</evidence>
<sequence length="196" mass="20579">MATKTAKGPSARERLLAASDELFYRDGVHSTGIDAVIERAGVAKGSLYYIFGGKDELVGAYLRGRLDAWRERVDAAQAGIDDPEGKVLAVFDAIAAYVALPEFRGCPFVNAAAEAPAGEAQDLAIKEYRRWVRDSFLALAADTGVADTASLADALIVLYDGALATAEVDSTARAAAMTAKRIARLTIAVAKASSPA</sequence>
<dbReference type="SUPFAM" id="SSF46689">
    <property type="entry name" value="Homeodomain-like"/>
    <property type="match status" value="1"/>
</dbReference>
<dbReference type="EMBL" id="QJJU01000011">
    <property type="protein sequence ID" value="PXX07316.1"/>
    <property type="molecule type" value="Genomic_DNA"/>
</dbReference>
<gene>
    <name evidence="6" type="ORF">C8E89_111100</name>
</gene>
<evidence type="ECO:0000313" key="7">
    <source>
        <dbReference type="Proteomes" id="UP000247781"/>
    </source>
</evidence>
<dbReference type="PROSITE" id="PS50977">
    <property type="entry name" value="HTH_TETR_2"/>
    <property type="match status" value="1"/>
</dbReference>
<evidence type="ECO:0000313" key="6">
    <source>
        <dbReference type="EMBL" id="PXX07316.1"/>
    </source>
</evidence>
<evidence type="ECO:0000256" key="4">
    <source>
        <dbReference type="PROSITE-ProRule" id="PRU00335"/>
    </source>
</evidence>
<dbReference type="Pfam" id="PF00440">
    <property type="entry name" value="TetR_N"/>
    <property type="match status" value="1"/>
</dbReference>
<dbReference type="Gene3D" id="1.10.357.10">
    <property type="entry name" value="Tetracycline Repressor, domain 2"/>
    <property type="match status" value="1"/>
</dbReference>
<dbReference type="OrthoDB" id="4214267at2"/>
<dbReference type="PANTHER" id="PTHR47506:SF3">
    <property type="entry name" value="HTH-TYPE TRANSCRIPTIONAL REGULATOR LMRA"/>
    <property type="match status" value="1"/>
</dbReference>
<protein>
    <submittedName>
        <fullName evidence="6">TetR family transcriptional regulator</fullName>
    </submittedName>
</protein>
<feature type="DNA-binding region" description="H-T-H motif" evidence="4">
    <location>
        <begin position="32"/>
        <end position="51"/>
    </location>
</feature>
<dbReference type="InterPro" id="IPR009057">
    <property type="entry name" value="Homeodomain-like_sf"/>
</dbReference>
<reference evidence="7" key="1">
    <citation type="submission" date="2018-05" db="EMBL/GenBank/DDBJ databases">
        <authorList>
            <person name="Deangelis K."/>
            <person name="Huntemann M."/>
            <person name="Clum A."/>
            <person name="Pillay M."/>
            <person name="Palaniappan K."/>
            <person name="Varghese N."/>
            <person name="Mikhailova N."/>
            <person name="Stamatis D."/>
            <person name="Reddy T."/>
            <person name="Daum C."/>
            <person name="Shapiro N."/>
            <person name="Ivanova N."/>
            <person name="Kyrpides N."/>
            <person name="Woyke T."/>
        </authorList>
    </citation>
    <scope>NUCLEOTIDE SEQUENCE [LARGE SCALE GENOMIC DNA]</scope>
    <source>
        <strain evidence="7">GAS496</strain>
    </source>
</reference>
<keyword evidence="1" id="KW-0805">Transcription regulation</keyword>
<dbReference type="RefSeq" id="WP_110317390.1">
    <property type="nucleotide sequence ID" value="NZ_QJJU01000011.1"/>
</dbReference>
<keyword evidence="7" id="KW-1185">Reference proteome</keyword>